<reference evidence="7 8" key="1">
    <citation type="submission" date="2016-02" db="EMBL/GenBank/DDBJ databases">
        <title>Complete genome sequencing and analysis of ATSB10, Dyella thiooxydans isolated from rhizosphere soil of sunflower (Helianthus annuus L.).</title>
        <authorList>
            <person name="Lee Y."/>
            <person name="Hwangbo K."/>
            <person name="Chung H."/>
            <person name="Yoo J."/>
            <person name="Kim K.Y."/>
            <person name="Sa T.M."/>
            <person name="Um Y."/>
            <person name="Madhaiyan M."/>
        </authorList>
    </citation>
    <scope>NUCLEOTIDE SEQUENCE [LARGE SCALE GENOMIC DNA]</scope>
    <source>
        <strain evidence="7 8">ATSB10</strain>
    </source>
</reference>
<dbReference type="PANTHER" id="PTHR45138">
    <property type="entry name" value="REGULATORY COMPONENTS OF SENSORY TRANSDUCTION SYSTEM"/>
    <property type="match status" value="1"/>
</dbReference>
<evidence type="ECO:0000256" key="4">
    <source>
        <dbReference type="SAM" id="Phobius"/>
    </source>
</evidence>
<proteinExistence type="predicted"/>
<dbReference type="RefSeq" id="WP_157469204.1">
    <property type="nucleotide sequence ID" value="NZ_CP014841.1"/>
</dbReference>
<evidence type="ECO:0000256" key="3">
    <source>
        <dbReference type="ARBA" id="ARBA00034247"/>
    </source>
</evidence>
<dbReference type="GO" id="GO:0043709">
    <property type="term" value="P:cell adhesion involved in single-species biofilm formation"/>
    <property type="evidence" value="ECO:0007669"/>
    <property type="project" value="TreeGrafter"/>
</dbReference>
<dbReference type="Proteomes" id="UP000077255">
    <property type="component" value="Chromosome"/>
</dbReference>
<dbReference type="KEGG" id="dtx:ATSB10_23080"/>
<dbReference type="EMBL" id="CP014841">
    <property type="protein sequence ID" value="AND69762.1"/>
    <property type="molecule type" value="Genomic_DNA"/>
</dbReference>
<feature type="chain" id="PRO_5007817639" description="diguanylate cyclase" evidence="5">
    <location>
        <begin position="19"/>
        <end position="591"/>
    </location>
</feature>
<dbReference type="OrthoDB" id="9813903at2"/>
<evidence type="ECO:0000259" key="6">
    <source>
        <dbReference type="PROSITE" id="PS50887"/>
    </source>
</evidence>
<dbReference type="PROSITE" id="PS50887">
    <property type="entry name" value="GGDEF"/>
    <property type="match status" value="1"/>
</dbReference>
<dbReference type="InterPro" id="IPR000160">
    <property type="entry name" value="GGDEF_dom"/>
</dbReference>
<keyword evidence="5" id="KW-0732">Signal</keyword>
<dbReference type="InterPro" id="IPR011990">
    <property type="entry name" value="TPR-like_helical_dom_sf"/>
</dbReference>
<dbReference type="STRING" id="445710.ATSB10_23080"/>
<comment type="cofactor">
    <cofactor evidence="1">
        <name>Mg(2+)</name>
        <dbReference type="ChEBI" id="CHEBI:18420"/>
    </cofactor>
</comment>
<feature type="transmembrane region" description="Helical" evidence="4">
    <location>
        <begin position="389"/>
        <end position="412"/>
    </location>
</feature>
<dbReference type="AlphaFoldDB" id="A0A160N339"/>
<keyword evidence="4" id="KW-1133">Transmembrane helix</keyword>
<dbReference type="GO" id="GO:0005886">
    <property type="term" value="C:plasma membrane"/>
    <property type="evidence" value="ECO:0007669"/>
    <property type="project" value="TreeGrafter"/>
</dbReference>
<dbReference type="EC" id="2.7.7.65" evidence="2"/>
<keyword evidence="4" id="KW-0472">Membrane</keyword>
<evidence type="ECO:0000313" key="8">
    <source>
        <dbReference type="Proteomes" id="UP000077255"/>
    </source>
</evidence>
<dbReference type="GO" id="GO:1902201">
    <property type="term" value="P:negative regulation of bacterial-type flagellum-dependent cell motility"/>
    <property type="evidence" value="ECO:0007669"/>
    <property type="project" value="TreeGrafter"/>
</dbReference>
<dbReference type="InterPro" id="IPR029787">
    <property type="entry name" value="Nucleotide_cyclase"/>
</dbReference>
<evidence type="ECO:0000256" key="2">
    <source>
        <dbReference type="ARBA" id="ARBA00012528"/>
    </source>
</evidence>
<dbReference type="CDD" id="cd01949">
    <property type="entry name" value="GGDEF"/>
    <property type="match status" value="1"/>
</dbReference>
<dbReference type="SMART" id="SM00267">
    <property type="entry name" value="GGDEF"/>
    <property type="match status" value="1"/>
</dbReference>
<comment type="catalytic activity">
    <reaction evidence="3">
        <text>2 GTP = 3',3'-c-di-GMP + 2 diphosphate</text>
        <dbReference type="Rhea" id="RHEA:24898"/>
        <dbReference type="ChEBI" id="CHEBI:33019"/>
        <dbReference type="ChEBI" id="CHEBI:37565"/>
        <dbReference type="ChEBI" id="CHEBI:58805"/>
        <dbReference type="EC" id="2.7.7.65"/>
    </reaction>
</comment>
<dbReference type="Gene3D" id="1.25.40.10">
    <property type="entry name" value="Tetratricopeptide repeat domain"/>
    <property type="match status" value="1"/>
</dbReference>
<name>A0A160N339_9GAMM</name>
<feature type="signal peptide" evidence="5">
    <location>
        <begin position="1"/>
        <end position="18"/>
    </location>
</feature>
<evidence type="ECO:0000313" key="7">
    <source>
        <dbReference type="EMBL" id="AND69762.1"/>
    </source>
</evidence>
<evidence type="ECO:0000256" key="5">
    <source>
        <dbReference type="SAM" id="SignalP"/>
    </source>
</evidence>
<keyword evidence="8" id="KW-1185">Reference proteome</keyword>
<accession>A0A160N339</accession>
<organism evidence="7 8">
    <name type="scientific">Dyella thiooxydans</name>
    <dbReference type="NCBI Taxonomy" id="445710"/>
    <lineage>
        <taxon>Bacteria</taxon>
        <taxon>Pseudomonadati</taxon>
        <taxon>Pseudomonadota</taxon>
        <taxon>Gammaproteobacteria</taxon>
        <taxon>Lysobacterales</taxon>
        <taxon>Rhodanobacteraceae</taxon>
        <taxon>Dyella</taxon>
    </lineage>
</organism>
<dbReference type="PANTHER" id="PTHR45138:SF9">
    <property type="entry name" value="DIGUANYLATE CYCLASE DGCM-RELATED"/>
    <property type="match status" value="1"/>
</dbReference>
<dbReference type="InterPro" id="IPR043128">
    <property type="entry name" value="Rev_trsase/Diguanyl_cyclase"/>
</dbReference>
<sequence length="591" mass="62838">MSRHLAAMVLLLPLAAHAGGVMSINALRARAVTDPHGVIADVRQRLDHGGPNLAQADERALLWGMGTAAINADDEAALTESTLRLDSLGHAGGDAVALAASGFLRARHDVANGIGDGLGEALRAAARVQGSGDAQLVAWARFQLCDAYALAESAAKALPLCRRAEDSYRAVGDAWGIADAENDEGIALATLGRTREAAAAYQRSRRRFAGLGATELAVMVGDNLSKMYLKLGRPREALALSRTSLAHELAAGRISDSLDSSTDIARAEAALGHPHQAYAMMQATVARARAAGIDGQLVDLLRSESELAERAGRMHDAVAQLREALKRTAATSTPALRAIEAELEARYAVREKELRIHDLERENRIKDLALKAARAEARQREEARRRDVLVGRVTGGALAGLLLVAVLLFLLLRAQRRHAAELRLQALRDPLTGIDNRRAFLQHADALLPLRGDAPAPVLMLIDVDHFKRINDSAGHPQGDRVLVQVSTFLCEAVGTHGRVSRIGGEEFAVLCPTLGAEAGMRLAETLRAGVAGLPLSSKVGPERVTVSIGVAVFDALRHLDLDGWMRAADAALYAAKSSGRDQAVAAARID</sequence>
<dbReference type="PATRIC" id="fig|445710.3.peg.2302"/>
<dbReference type="NCBIfam" id="TIGR00254">
    <property type="entry name" value="GGDEF"/>
    <property type="match status" value="1"/>
</dbReference>
<dbReference type="FunFam" id="3.30.70.270:FF:000001">
    <property type="entry name" value="Diguanylate cyclase domain protein"/>
    <property type="match status" value="1"/>
</dbReference>
<feature type="domain" description="GGDEF" evidence="6">
    <location>
        <begin position="455"/>
        <end position="589"/>
    </location>
</feature>
<dbReference type="GO" id="GO:0052621">
    <property type="term" value="F:diguanylate cyclase activity"/>
    <property type="evidence" value="ECO:0007669"/>
    <property type="project" value="UniProtKB-EC"/>
</dbReference>
<dbReference type="Gene3D" id="3.30.70.270">
    <property type="match status" value="1"/>
</dbReference>
<gene>
    <name evidence="7" type="ORF">ATSB10_23080</name>
</gene>
<dbReference type="InterPro" id="IPR050469">
    <property type="entry name" value="Diguanylate_Cyclase"/>
</dbReference>
<protein>
    <recommendedName>
        <fullName evidence="2">diguanylate cyclase</fullName>
        <ecNumber evidence="2">2.7.7.65</ecNumber>
    </recommendedName>
</protein>
<dbReference type="SUPFAM" id="SSF55073">
    <property type="entry name" value="Nucleotide cyclase"/>
    <property type="match status" value="1"/>
</dbReference>
<evidence type="ECO:0000256" key="1">
    <source>
        <dbReference type="ARBA" id="ARBA00001946"/>
    </source>
</evidence>
<dbReference type="Pfam" id="PF00990">
    <property type="entry name" value="GGDEF"/>
    <property type="match status" value="1"/>
</dbReference>
<dbReference type="SUPFAM" id="SSF48452">
    <property type="entry name" value="TPR-like"/>
    <property type="match status" value="1"/>
</dbReference>
<keyword evidence="4" id="KW-0812">Transmembrane</keyword>